<gene>
    <name evidence="1" type="ORF">BN3087_810013</name>
</gene>
<name>A0A0S4XR06_9BACT</name>
<evidence type="ECO:0000313" key="1">
    <source>
        <dbReference type="EMBL" id="CUV66408.1"/>
    </source>
</evidence>
<sequence length="32" mass="3885">MILFCELDSLRAYLLKYCNYYILKGMTNRFTS</sequence>
<dbReference type="EMBL" id="FAXN01000086">
    <property type="protein sequence ID" value="CUV66408.1"/>
    <property type="molecule type" value="Genomic_DNA"/>
</dbReference>
<accession>A0A0S4XR06</accession>
<dbReference type="AlphaFoldDB" id="A0A0S4XR06"/>
<protein>
    <submittedName>
        <fullName evidence="1">Uncharacterized protein</fullName>
    </submittedName>
</protein>
<reference evidence="1" key="1">
    <citation type="submission" date="2015-11" db="EMBL/GenBank/DDBJ databases">
        <authorList>
            <person name="Zhang Y."/>
            <person name="Guo Z."/>
        </authorList>
    </citation>
    <scope>NUCLEOTIDE SEQUENCE</scope>
    <source>
        <strain evidence="1">BN30871</strain>
    </source>
</reference>
<proteinExistence type="predicted"/>
<organism evidence="1">
    <name type="scientific">Sulfurovum sp. enrichment culture clone C5</name>
    <dbReference type="NCBI Taxonomy" id="497650"/>
    <lineage>
        <taxon>Bacteria</taxon>
        <taxon>Pseudomonadati</taxon>
        <taxon>Campylobacterota</taxon>
        <taxon>Epsilonproteobacteria</taxon>
        <taxon>Campylobacterales</taxon>
        <taxon>Sulfurovaceae</taxon>
        <taxon>Sulfurovum</taxon>
        <taxon>environmental samples</taxon>
    </lineage>
</organism>